<evidence type="ECO:0000313" key="1">
    <source>
        <dbReference type="EMBL" id="EMD41245.1"/>
    </source>
</evidence>
<dbReference type="STRING" id="914234.M2R9Z6"/>
<protein>
    <submittedName>
        <fullName evidence="1">Uncharacterized protein</fullName>
    </submittedName>
</protein>
<dbReference type="AlphaFoldDB" id="M2R9Z6"/>
<sequence>MIDPNTGQICLQCIDGMVNNFNETILEATRCNMDIKFIRSGDDAKAVLMYITDYVTKTPLKNHVFYAALEIALKHLAQFNGQCNDIASRARRILQRAAFAMVAQQELSSQQVMAHLLGFKDHFMSHSYNELYW</sequence>
<name>M2R9Z6_CERS8</name>
<reference evidence="1 2" key="1">
    <citation type="journal article" date="2012" name="Proc. Natl. Acad. Sci. U.S.A.">
        <title>Comparative genomics of Ceriporiopsis subvermispora and Phanerochaete chrysosporium provide insight into selective ligninolysis.</title>
        <authorList>
            <person name="Fernandez-Fueyo E."/>
            <person name="Ruiz-Duenas F.J."/>
            <person name="Ferreira P."/>
            <person name="Floudas D."/>
            <person name="Hibbett D.S."/>
            <person name="Canessa P."/>
            <person name="Larrondo L.F."/>
            <person name="James T.Y."/>
            <person name="Seelenfreund D."/>
            <person name="Lobos S."/>
            <person name="Polanco R."/>
            <person name="Tello M."/>
            <person name="Honda Y."/>
            <person name="Watanabe T."/>
            <person name="Watanabe T."/>
            <person name="Ryu J.S."/>
            <person name="Kubicek C.P."/>
            <person name="Schmoll M."/>
            <person name="Gaskell J."/>
            <person name="Hammel K.E."/>
            <person name="St John F.J."/>
            <person name="Vanden Wymelenberg A."/>
            <person name="Sabat G."/>
            <person name="Splinter BonDurant S."/>
            <person name="Syed K."/>
            <person name="Yadav J.S."/>
            <person name="Doddapaneni H."/>
            <person name="Subramanian V."/>
            <person name="Lavin J.L."/>
            <person name="Oguiza J.A."/>
            <person name="Perez G."/>
            <person name="Pisabarro A.G."/>
            <person name="Ramirez L."/>
            <person name="Santoyo F."/>
            <person name="Master E."/>
            <person name="Coutinho P.M."/>
            <person name="Henrissat B."/>
            <person name="Lombard V."/>
            <person name="Magnuson J.K."/>
            <person name="Kuees U."/>
            <person name="Hori C."/>
            <person name="Igarashi K."/>
            <person name="Samejima M."/>
            <person name="Held B.W."/>
            <person name="Barry K.W."/>
            <person name="LaButti K.M."/>
            <person name="Lapidus A."/>
            <person name="Lindquist E.A."/>
            <person name="Lucas S.M."/>
            <person name="Riley R."/>
            <person name="Salamov A.A."/>
            <person name="Hoffmeister D."/>
            <person name="Schwenk D."/>
            <person name="Hadar Y."/>
            <person name="Yarden O."/>
            <person name="de Vries R.P."/>
            <person name="Wiebenga A."/>
            <person name="Stenlid J."/>
            <person name="Eastwood D."/>
            <person name="Grigoriev I.V."/>
            <person name="Berka R.M."/>
            <person name="Blanchette R.A."/>
            <person name="Kersten P."/>
            <person name="Martinez A.T."/>
            <person name="Vicuna R."/>
            <person name="Cullen D."/>
        </authorList>
    </citation>
    <scope>NUCLEOTIDE SEQUENCE [LARGE SCALE GENOMIC DNA]</scope>
    <source>
        <strain evidence="1 2">B</strain>
    </source>
</reference>
<gene>
    <name evidence="1" type="ORF">CERSUDRAFT_41434</name>
</gene>
<proteinExistence type="predicted"/>
<dbReference type="OrthoDB" id="10007484at2759"/>
<dbReference type="Proteomes" id="UP000016930">
    <property type="component" value="Unassembled WGS sequence"/>
</dbReference>
<keyword evidence="2" id="KW-1185">Reference proteome</keyword>
<accession>M2R9Z6</accession>
<dbReference type="HOGENOM" id="CLU_103041_2_0_1"/>
<dbReference type="EMBL" id="KB445791">
    <property type="protein sequence ID" value="EMD41245.1"/>
    <property type="molecule type" value="Genomic_DNA"/>
</dbReference>
<evidence type="ECO:0000313" key="2">
    <source>
        <dbReference type="Proteomes" id="UP000016930"/>
    </source>
</evidence>
<organism evidence="1 2">
    <name type="scientific">Ceriporiopsis subvermispora (strain B)</name>
    <name type="common">White-rot fungus</name>
    <name type="synonym">Gelatoporia subvermispora</name>
    <dbReference type="NCBI Taxonomy" id="914234"/>
    <lineage>
        <taxon>Eukaryota</taxon>
        <taxon>Fungi</taxon>
        <taxon>Dikarya</taxon>
        <taxon>Basidiomycota</taxon>
        <taxon>Agaricomycotina</taxon>
        <taxon>Agaricomycetes</taxon>
        <taxon>Polyporales</taxon>
        <taxon>Gelatoporiaceae</taxon>
        <taxon>Gelatoporia</taxon>
    </lineage>
</organism>